<protein>
    <recommendedName>
        <fullName evidence="4">Peptidase M14 domain-containing protein</fullName>
    </recommendedName>
</protein>
<evidence type="ECO:0000259" key="4">
    <source>
        <dbReference type="PROSITE" id="PS52035"/>
    </source>
</evidence>
<evidence type="ECO:0000313" key="5">
    <source>
        <dbReference type="EMBL" id="KAK8870619.1"/>
    </source>
</evidence>
<dbReference type="PROSITE" id="PS52035">
    <property type="entry name" value="PEPTIDASE_M14"/>
    <property type="match status" value="1"/>
</dbReference>
<dbReference type="Gene3D" id="2.60.40.3120">
    <property type="match status" value="1"/>
</dbReference>
<dbReference type="Proteomes" id="UP001470230">
    <property type="component" value="Unassembled WGS sequence"/>
</dbReference>
<proteinExistence type="inferred from homology"/>
<comment type="cofactor">
    <cofactor evidence="1">
        <name>Zn(2+)</name>
        <dbReference type="ChEBI" id="CHEBI:29105"/>
    </cofactor>
</comment>
<name>A0ABR2IYA4_9EUKA</name>
<dbReference type="PANTHER" id="PTHR12756:SF11">
    <property type="entry name" value="CYTOSOLIC CARBOXYPEPTIDASE 1"/>
    <property type="match status" value="1"/>
</dbReference>
<dbReference type="Gene3D" id="3.40.630.10">
    <property type="entry name" value="Zn peptidases"/>
    <property type="match status" value="1"/>
</dbReference>
<dbReference type="InterPro" id="IPR050821">
    <property type="entry name" value="Cytosolic_carboxypeptidase"/>
</dbReference>
<dbReference type="Pfam" id="PF00246">
    <property type="entry name" value="Peptidase_M14"/>
    <property type="match status" value="1"/>
</dbReference>
<reference evidence="5 6" key="1">
    <citation type="submission" date="2024-04" db="EMBL/GenBank/DDBJ databases">
        <title>Tritrichomonas musculus Genome.</title>
        <authorList>
            <person name="Alves-Ferreira E."/>
            <person name="Grigg M."/>
            <person name="Lorenzi H."/>
            <person name="Galac M."/>
        </authorList>
    </citation>
    <scope>NUCLEOTIDE SEQUENCE [LARGE SCALE GENOMIC DNA]</scope>
    <source>
        <strain evidence="5 6">EAF2021</strain>
    </source>
</reference>
<feature type="active site" description="Proton donor/acceptor" evidence="3">
    <location>
        <position position="435"/>
    </location>
</feature>
<dbReference type="EMBL" id="JAPFFF010000014">
    <property type="protein sequence ID" value="KAK8870619.1"/>
    <property type="molecule type" value="Genomic_DNA"/>
</dbReference>
<sequence length="547" mass="62169">MDSNDSMDESMGETPCIQTEPLRSHVHIVHNGLPPKTHSTFAIVNKKPKFPSDLWESGTLIYSLRDPELPPTEITNKNDRILRFDSRFESGNLLKAYHLTGDSYHLLLEQDANKSGSCQWFYFQIKNIKKDIKYTFNISGFHKFGGVFTSGAKVFIYSQQGAKQTGISWVRDGFNYQFGITKRTEKSIRCTLQFQIKFNYNNDTVYFAYGIPYSYSFLLQSIDNWQKKCGAIFSHETLCQSYGGRDCPLITITNPSIPDTNKQYLMFTARCHPGESNGSVILHGLIDFFLSSNPSSEYLRNHYIIKIVPMICIDGVVEGFYRICLCGSDLNRMWCTPNPSLHPIVYHTKELLKKYNPTVYIDFHGHSRSNGTFAFGCPNNDENHDREKILPKIISYTSSAFTYDKCCFSIPPSRQTASRCVAKLEMGILQSFTIETSFGGICNSKVSSFLYDEGIWRQIGMDIGVSIYNLLTPEFSKVRSLVERELKIGTPEQKSPTKGILSTSTVKITTPVKRISTNKSVQVFHNRPPMRQQLSQRLGGTIQISVF</sequence>
<evidence type="ECO:0000256" key="1">
    <source>
        <dbReference type="ARBA" id="ARBA00001947"/>
    </source>
</evidence>
<evidence type="ECO:0000256" key="3">
    <source>
        <dbReference type="PROSITE-ProRule" id="PRU01379"/>
    </source>
</evidence>
<dbReference type="PANTHER" id="PTHR12756">
    <property type="entry name" value="CYTOSOLIC CARBOXYPEPTIDASE"/>
    <property type="match status" value="1"/>
</dbReference>
<evidence type="ECO:0000313" key="6">
    <source>
        <dbReference type="Proteomes" id="UP001470230"/>
    </source>
</evidence>
<dbReference type="SUPFAM" id="SSF53187">
    <property type="entry name" value="Zn-dependent exopeptidases"/>
    <property type="match status" value="1"/>
</dbReference>
<evidence type="ECO:0000256" key="2">
    <source>
        <dbReference type="ARBA" id="ARBA00005988"/>
    </source>
</evidence>
<comment type="caution">
    <text evidence="5">The sequence shown here is derived from an EMBL/GenBank/DDBJ whole genome shotgun (WGS) entry which is preliminary data.</text>
</comment>
<dbReference type="Pfam" id="PF18027">
    <property type="entry name" value="Pepdidase_M14_N"/>
    <property type="match status" value="1"/>
</dbReference>
<comment type="similarity">
    <text evidence="2 3">Belongs to the peptidase M14 family.</text>
</comment>
<gene>
    <name evidence="5" type="ORF">M9Y10_008506</name>
</gene>
<accession>A0ABR2IYA4</accession>
<dbReference type="InterPro" id="IPR000834">
    <property type="entry name" value="Peptidase_M14"/>
</dbReference>
<dbReference type="InterPro" id="IPR040626">
    <property type="entry name" value="Pepdidase_M14_N"/>
</dbReference>
<feature type="domain" description="Peptidase M14" evidence="4">
    <location>
        <begin position="211"/>
        <end position="459"/>
    </location>
</feature>
<organism evidence="5 6">
    <name type="scientific">Tritrichomonas musculus</name>
    <dbReference type="NCBI Taxonomy" id="1915356"/>
    <lineage>
        <taxon>Eukaryota</taxon>
        <taxon>Metamonada</taxon>
        <taxon>Parabasalia</taxon>
        <taxon>Tritrichomonadida</taxon>
        <taxon>Tritrichomonadidae</taxon>
        <taxon>Tritrichomonas</taxon>
    </lineage>
</organism>
<keyword evidence="6" id="KW-1185">Reference proteome</keyword>